<dbReference type="InterPro" id="IPR005121">
    <property type="entry name" value="Fdx_antiC-bd"/>
</dbReference>
<evidence type="ECO:0000256" key="10">
    <source>
        <dbReference type="ARBA" id="ARBA00023146"/>
    </source>
</evidence>
<keyword evidence="8" id="KW-0809">Transit peptide</keyword>
<dbReference type="GO" id="GO:0016874">
    <property type="term" value="F:ligase activity"/>
    <property type="evidence" value="ECO:0007669"/>
    <property type="project" value="UniProtKB-KW"/>
</dbReference>
<evidence type="ECO:0000256" key="4">
    <source>
        <dbReference type="ARBA" id="ARBA00022598"/>
    </source>
</evidence>
<dbReference type="InterPro" id="IPR002319">
    <property type="entry name" value="Phenylalanyl-tRNA_Synthase"/>
</dbReference>
<dbReference type="InterPro" id="IPR006195">
    <property type="entry name" value="aa-tRNA-synth_II"/>
</dbReference>
<keyword evidence="5" id="KW-0547">Nucleotide-binding</keyword>
<dbReference type="EC" id="6.1.1.20" evidence="3"/>
<gene>
    <name evidence="16" type="primary">Phers-m</name>
</gene>
<evidence type="ECO:0000256" key="11">
    <source>
        <dbReference type="ARBA" id="ARBA00031194"/>
    </source>
</evidence>
<feature type="domain" description="FDX-ACB" evidence="14">
    <location>
        <begin position="348"/>
        <end position="444"/>
    </location>
</feature>
<protein>
    <recommendedName>
        <fullName evidence="3">phenylalanine--tRNA ligase</fullName>
        <ecNumber evidence="3">6.1.1.20</ecNumber>
    </recommendedName>
    <alternativeName>
        <fullName evidence="11">Phenylalanyl-tRNA synthetase</fullName>
    </alternativeName>
</protein>
<keyword evidence="9" id="KW-0496">Mitochondrion</keyword>
<proteinExistence type="inferred from homology"/>
<keyword evidence="15" id="KW-1185">Reference proteome</keyword>
<keyword evidence="7" id="KW-0648">Protein biosynthesis</keyword>
<evidence type="ECO:0000256" key="9">
    <source>
        <dbReference type="ARBA" id="ARBA00023128"/>
    </source>
</evidence>
<dbReference type="InterPro" id="IPR045864">
    <property type="entry name" value="aa-tRNA-synth_II/BPL/LPL"/>
</dbReference>
<evidence type="ECO:0000259" key="13">
    <source>
        <dbReference type="PROSITE" id="PS50862"/>
    </source>
</evidence>
<dbReference type="Pfam" id="PF01409">
    <property type="entry name" value="tRNA-synt_2d"/>
    <property type="match status" value="2"/>
</dbReference>
<dbReference type="CDD" id="cd00496">
    <property type="entry name" value="PheRS_alpha_core"/>
    <property type="match status" value="1"/>
</dbReference>
<dbReference type="Proteomes" id="UP001652626">
    <property type="component" value="Chromosome 25"/>
</dbReference>
<evidence type="ECO:0000256" key="1">
    <source>
        <dbReference type="ARBA" id="ARBA00004305"/>
    </source>
</evidence>
<dbReference type="Gene3D" id="3.30.70.380">
    <property type="entry name" value="Ferrodoxin-fold anticodon-binding domain"/>
    <property type="match status" value="1"/>
</dbReference>
<organism evidence="15 16">
    <name type="scientific">Vanessa tameamea</name>
    <name type="common">Kamehameha butterfly</name>
    <dbReference type="NCBI Taxonomy" id="334116"/>
    <lineage>
        <taxon>Eukaryota</taxon>
        <taxon>Metazoa</taxon>
        <taxon>Ecdysozoa</taxon>
        <taxon>Arthropoda</taxon>
        <taxon>Hexapoda</taxon>
        <taxon>Insecta</taxon>
        <taxon>Pterygota</taxon>
        <taxon>Neoptera</taxon>
        <taxon>Endopterygota</taxon>
        <taxon>Lepidoptera</taxon>
        <taxon>Glossata</taxon>
        <taxon>Ditrysia</taxon>
        <taxon>Papilionoidea</taxon>
        <taxon>Nymphalidae</taxon>
        <taxon>Nymphalinae</taxon>
        <taxon>Vanessa</taxon>
    </lineage>
</organism>
<reference evidence="16" key="1">
    <citation type="submission" date="2025-08" db="UniProtKB">
        <authorList>
            <consortium name="RefSeq"/>
        </authorList>
    </citation>
    <scope>IDENTIFICATION</scope>
    <source>
        <tissue evidence="16">Whole body</tissue>
    </source>
</reference>
<evidence type="ECO:0000259" key="14">
    <source>
        <dbReference type="PROSITE" id="PS51447"/>
    </source>
</evidence>
<evidence type="ECO:0000256" key="8">
    <source>
        <dbReference type="ARBA" id="ARBA00022946"/>
    </source>
</evidence>
<comment type="similarity">
    <text evidence="2">Belongs to the class-II aminoacyl-tRNA synthetase family.</text>
</comment>
<dbReference type="GeneID" id="113400552"/>
<comment type="catalytic activity">
    <reaction evidence="12">
        <text>tRNA(Phe) + L-phenylalanine + ATP = L-phenylalanyl-tRNA(Phe) + AMP + diphosphate + H(+)</text>
        <dbReference type="Rhea" id="RHEA:19413"/>
        <dbReference type="Rhea" id="RHEA-COMP:9668"/>
        <dbReference type="Rhea" id="RHEA-COMP:9699"/>
        <dbReference type="ChEBI" id="CHEBI:15378"/>
        <dbReference type="ChEBI" id="CHEBI:30616"/>
        <dbReference type="ChEBI" id="CHEBI:33019"/>
        <dbReference type="ChEBI" id="CHEBI:58095"/>
        <dbReference type="ChEBI" id="CHEBI:78442"/>
        <dbReference type="ChEBI" id="CHEBI:78531"/>
        <dbReference type="ChEBI" id="CHEBI:456215"/>
        <dbReference type="EC" id="6.1.1.20"/>
    </reaction>
</comment>
<dbReference type="Pfam" id="PF03147">
    <property type="entry name" value="FDX-ACB"/>
    <property type="match status" value="1"/>
</dbReference>
<evidence type="ECO:0000256" key="7">
    <source>
        <dbReference type="ARBA" id="ARBA00022917"/>
    </source>
</evidence>
<sequence>MRIMKILFKNRRILFLSFNKNNYSTAPKYLATLRIGEKEYRTDEYTNITPKILSYLNRNLHLKKDNPLSLVRQRIVNYFYSSFTHGGNPIFSVYDNVSPVVSTKQNFDDLLIPEDHPSRAKSDCYYINSTTLLRAHMTAHQSELLRAGLDNFLMIGDVYRRDEIDSTHFPVFHQIDAVRSQRKEQLFENHPDLDIFEPSFDRTNPHAYTNSISNPIKQSCHTLEATKLMEAQLKNHLIGMVRVLFGEDIKYRWVDAYFPFTHPSWELEIYYEKNWMETLGCGIVRNEILANAGPNNTIAYAFGIGLERLAMALYKIPDIRLVWSTDSGFLAQFQNKNANANIVYKPVSIYPQCTNDLSFWLPPTTTIDTFTNNDFYDLVRDIGGDIIEQVKLKDKFIHPKTKKHSLCYSIVYRHLERTLTQAEVNKIHKEIEDAATKAFNIVVR</sequence>
<dbReference type="SUPFAM" id="SSF55681">
    <property type="entry name" value="Class II aaRS and biotin synthetases"/>
    <property type="match status" value="1"/>
</dbReference>
<dbReference type="PROSITE" id="PS50862">
    <property type="entry name" value="AA_TRNA_LIGASE_II"/>
    <property type="match status" value="1"/>
</dbReference>
<keyword evidence="10" id="KW-0030">Aminoacyl-tRNA synthetase</keyword>
<evidence type="ECO:0000256" key="12">
    <source>
        <dbReference type="ARBA" id="ARBA00049255"/>
    </source>
</evidence>
<dbReference type="SUPFAM" id="SSF54991">
    <property type="entry name" value="Anticodon-binding domain of PheRS"/>
    <property type="match status" value="1"/>
</dbReference>
<dbReference type="InterPro" id="IPR004530">
    <property type="entry name" value="Phe-tRNA-synth_IIc_mito"/>
</dbReference>
<evidence type="ECO:0000313" key="15">
    <source>
        <dbReference type="Proteomes" id="UP001652626"/>
    </source>
</evidence>
<dbReference type="NCBIfam" id="TIGR00469">
    <property type="entry name" value="pheS_mito"/>
    <property type="match status" value="1"/>
</dbReference>
<evidence type="ECO:0000313" key="16">
    <source>
        <dbReference type="RefSeq" id="XP_064075021.1"/>
    </source>
</evidence>
<keyword evidence="6" id="KW-0067">ATP-binding</keyword>
<evidence type="ECO:0000256" key="5">
    <source>
        <dbReference type="ARBA" id="ARBA00022741"/>
    </source>
</evidence>
<dbReference type="SMART" id="SM00896">
    <property type="entry name" value="FDX-ACB"/>
    <property type="match status" value="1"/>
</dbReference>
<dbReference type="InterPro" id="IPR036690">
    <property type="entry name" value="Fdx_antiC-bd_sf"/>
</dbReference>
<name>A0ABM4AUP3_VANTA</name>
<dbReference type="PROSITE" id="PS51447">
    <property type="entry name" value="FDX_ACB"/>
    <property type="match status" value="1"/>
</dbReference>
<comment type="subcellular location">
    <subcellularLocation>
        <location evidence="1">Mitochondrion matrix</location>
    </subcellularLocation>
</comment>
<dbReference type="RefSeq" id="XP_064075021.1">
    <property type="nucleotide sequence ID" value="XM_064218951.1"/>
</dbReference>
<feature type="domain" description="Aminoacyl-transfer RNA synthetases class-II family profile" evidence="13">
    <location>
        <begin position="71"/>
        <end position="346"/>
    </location>
</feature>
<evidence type="ECO:0000256" key="6">
    <source>
        <dbReference type="ARBA" id="ARBA00022840"/>
    </source>
</evidence>
<accession>A0ABM4AUP3</accession>
<dbReference type="PANTHER" id="PTHR11538">
    <property type="entry name" value="PHENYLALANYL-TRNA SYNTHETASE"/>
    <property type="match status" value="1"/>
</dbReference>
<dbReference type="Gene3D" id="3.30.930.10">
    <property type="entry name" value="Bira Bifunctional Protein, Domain 2"/>
    <property type="match status" value="1"/>
</dbReference>
<evidence type="ECO:0000256" key="3">
    <source>
        <dbReference type="ARBA" id="ARBA00012814"/>
    </source>
</evidence>
<evidence type="ECO:0000256" key="2">
    <source>
        <dbReference type="ARBA" id="ARBA00008226"/>
    </source>
</evidence>
<keyword evidence="4 16" id="KW-0436">Ligase</keyword>
<dbReference type="PANTHER" id="PTHR11538:SF41">
    <property type="entry name" value="PHENYLALANINE--TRNA LIGASE, MITOCHONDRIAL"/>
    <property type="match status" value="1"/>
</dbReference>